<name>A0A1E1LQE8_9HELO</name>
<keyword evidence="2" id="KW-1185">Reference proteome</keyword>
<organism evidence="1 2">
    <name type="scientific">Rhynchosporium agropyri</name>
    <dbReference type="NCBI Taxonomy" id="914238"/>
    <lineage>
        <taxon>Eukaryota</taxon>
        <taxon>Fungi</taxon>
        <taxon>Dikarya</taxon>
        <taxon>Ascomycota</taxon>
        <taxon>Pezizomycotina</taxon>
        <taxon>Leotiomycetes</taxon>
        <taxon>Helotiales</taxon>
        <taxon>Ploettnerulaceae</taxon>
        <taxon>Rhynchosporium</taxon>
    </lineage>
</organism>
<evidence type="ECO:0000313" key="2">
    <source>
        <dbReference type="Proteomes" id="UP000178912"/>
    </source>
</evidence>
<dbReference type="EMBL" id="FJUX01000166">
    <property type="protein sequence ID" value="CZT12690.1"/>
    <property type="molecule type" value="Genomic_DNA"/>
</dbReference>
<protein>
    <submittedName>
        <fullName evidence="1">Uncharacterized protein</fullName>
    </submittedName>
</protein>
<reference evidence="2" key="1">
    <citation type="submission" date="2016-03" db="EMBL/GenBank/DDBJ databases">
        <authorList>
            <person name="Guldener U."/>
        </authorList>
    </citation>
    <scope>NUCLEOTIDE SEQUENCE [LARGE SCALE GENOMIC DNA]</scope>
    <source>
        <strain evidence="2">04CH-RAC-A.6.1</strain>
    </source>
</reference>
<evidence type="ECO:0000313" key="1">
    <source>
        <dbReference type="EMBL" id="CZT12690.1"/>
    </source>
</evidence>
<accession>A0A1E1LQE8</accession>
<sequence length="248" mass="27619">MYNGAETEEPSKPMSVYDHDVIRHSTKEQCKEQTVFHKTTSNCTTTPLALTVSISTVLVGRPRLQEEPTRLSSFTSKSSEIHDMIIRDKATSSLKEGASLTNAVSSLSVQVSLSILDHDDYSLAQKTDAKSEFTQFPTSASRINDLVAVSAWIESFNLTPHMYVHALHDEEHGLCFDHMASSRTKSDNTALVRLDTLDWVLFQGSGERYGVLTKTRHQGMAKVDCPCVLIHDRIGVDIGEFTRQWSGI</sequence>
<dbReference type="AlphaFoldDB" id="A0A1E1LQE8"/>
<proteinExistence type="predicted"/>
<dbReference type="Proteomes" id="UP000178912">
    <property type="component" value="Unassembled WGS sequence"/>
</dbReference>
<gene>
    <name evidence="1" type="ORF">RAG0_16424</name>
</gene>